<dbReference type="FunFam" id="2.60.210.10:FF:000005">
    <property type="entry name" value="Ubiquitin carboxyl-terminal hydrolase 13"/>
    <property type="match status" value="1"/>
</dbReference>
<protein>
    <recommendedName>
        <fullName evidence="4">MATH domain-containing protein</fullName>
    </recommendedName>
</protein>
<evidence type="ECO:0000256" key="1">
    <source>
        <dbReference type="ARBA" id="ARBA00023054"/>
    </source>
</evidence>
<reference evidence="5" key="1">
    <citation type="submission" date="2023-10" db="EMBL/GenBank/DDBJ databases">
        <title>Chromosome-level genome of the transformable northern wattle, Acacia crassicarpa.</title>
        <authorList>
            <person name="Massaro I."/>
            <person name="Sinha N.R."/>
            <person name="Poethig S."/>
            <person name="Leichty A.R."/>
        </authorList>
    </citation>
    <scope>NUCLEOTIDE SEQUENCE</scope>
    <source>
        <strain evidence="5">Acra3RX</strain>
        <tissue evidence="5">Leaf</tissue>
    </source>
</reference>
<keyword evidence="1 2" id="KW-0175">Coiled coil</keyword>
<evidence type="ECO:0000259" key="4">
    <source>
        <dbReference type="PROSITE" id="PS50144"/>
    </source>
</evidence>
<dbReference type="Gene3D" id="2.60.210.10">
    <property type="entry name" value="Apoptosis, Tumor Necrosis Factor Receptor Associated Protein 2, Chain A"/>
    <property type="match status" value="1"/>
</dbReference>
<feature type="compositionally biased region" description="Basic and acidic residues" evidence="3">
    <location>
        <begin position="142"/>
        <end position="151"/>
    </location>
</feature>
<dbReference type="SMART" id="SM00061">
    <property type="entry name" value="MATH"/>
    <property type="match status" value="1"/>
</dbReference>
<comment type="caution">
    <text evidence="5">The sequence shown here is derived from an EMBL/GenBank/DDBJ whole genome shotgun (WGS) entry which is preliminary data.</text>
</comment>
<dbReference type="PANTHER" id="PTHR46236:SF35">
    <property type="entry name" value="MATH DOMAIN-CONTAINING PROTEIN"/>
    <property type="match status" value="1"/>
</dbReference>
<dbReference type="InterPro" id="IPR002083">
    <property type="entry name" value="MATH/TRAF_dom"/>
</dbReference>
<dbReference type="PROSITE" id="PS50144">
    <property type="entry name" value="MATH"/>
    <property type="match status" value="1"/>
</dbReference>
<dbReference type="InterPro" id="IPR050804">
    <property type="entry name" value="MCC"/>
</dbReference>
<feature type="coiled-coil region" evidence="2">
    <location>
        <begin position="317"/>
        <end position="351"/>
    </location>
</feature>
<keyword evidence="6" id="KW-1185">Reference proteome</keyword>
<dbReference type="AlphaFoldDB" id="A0AAE1TFD8"/>
<dbReference type="SUPFAM" id="SSF49599">
    <property type="entry name" value="TRAF domain-like"/>
    <property type="match status" value="1"/>
</dbReference>
<accession>A0AAE1TFD8</accession>
<dbReference type="EMBL" id="JAWXYG010000002">
    <property type="protein sequence ID" value="KAK4281765.1"/>
    <property type="molecule type" value="Genomic_DNA"/>
</dbReference>
<dbReference type="Proteomes" id="UP001293593">
    <property type="component" value="Unassembled WGS sequence"/>
</dbReference>
<proteinExistence type="predicted"/>
<dbReference type="InterPro" id="IPR008974">
    <property type="entry name" value="TRAF-like"/>
</dbReference>
<evidence type="ECO:0000313" key="5">
    <source>
        <dbReference type="EMBL" id="KAK4281765.1"/>
    </source>
</evidence>
<dbReference type="PANTHER" id="PTHR46236">
    <property type="entry name" value="TRAF-LIKE SUPERFAMILY PROTEIN"/>
    <property type="match status" value="1"/>
</dbReference>
<evidence type="ECO:0000256" key="2">
    <source>
        <dbReference type="SAM" id="Coils"/>
    </source>
</evidence>
<gene>
    <name evidence="5" type="ORF">QN277_013220</name>
</gene>
<dbReference type="Pfam" id="PF22486">
    <property type="entry name" value="MATH_2"/>
    <property type="match status" value="1"/>
</dbReference>
<sequence>MDNQQTSHLPNEKFTWRIDNFSKLTSKKLYSKTVIMGGYPWRILMFPKGNNGGYLSLYLDAADAQSLPAGWSRFARFSLAVINQVSAKYTVRKDTQHCFKSSEGDWGFTSFMPLGELYDPSKGYLVGDTCIINAEVSTLTSEKENQVDKASDPASLESGDQAGQMEVEIPQKDQKQGVKTSLSACVSLEPAEHRGTPSLPAGLISNPMDELSDFRGLGKIENAFVPLLEEVCSNHPSLLECQQKRSGRFIEWAFTALGRVLHFLKTKRVKDMNDETCEHLQILWEELETFRFDLTWLEPHVQSALGMRNYVQKAMQVKKLRDNVSALEMEMKRLKAKLAAAEIDLEIAKRDLVLAEEGFEERDLDAELGYVRPQTVR</sequence>
<evidence type="ECO:0000313" key="6">
    <source>
        <dbReference type="Proteomes" id="UP001293593"/>
    </source>
</evidence>
<evidence type="ECO:0000256" key="3">
    <source>
        <dbReference type="SAM" id="MobiDB-lite"/>
    </source>
</evidence>
<feature type="domain" description="MATH" evidence="4">
    <location>
        <begin position="11"/>
        <end position="136"/>
    </location>
</feature>
<feature type="region of interest" description="Disordered" evidence="3">
    <location>
        <begin position="142"/>
        <end position="161"/>
    </location>
</feature>
<name>A0AAE1TFD8_9FABA</name>
<organism evidence="5 6">
    <name type="scientific">Acacia crassicarpa</name>
    <name type="common">northern wattle</name>
    <dbReference type="NCBI Taxonomy" id="499986"/>
    <lineage>
        <taxon>Eukaryota</taxon>
        <taxon>Viridiplantae</taxon>
        <taxon>Streptophyta</taxon>
        <taxon>Embryophyta</taxon>
        <taxon>Tracheophyta</taxon>
        <taxon>Spermatophyta</taxon>
        <taxon>Magnoliopsida</taxon>
        <taxon>eudicotyledons</taxon>
        <taxon>Gunneridae</taxon>
        <taxon>Pentapetalae</taxon>
        <taxon>rosids</taxon>
        <taxon>fabids</taxon>
        <taxon>Fabales</taxon>
        <taxon>Fabaceae</taxon>
        <taxon>Caesalpinioideae</taxon>
        <taxon>mimosoid clade</taxon>
        <taxon>Acacieae</taxon>
        <taxon>Acacia</taxon>
    </lineage>
</organism>
<dbReference type="CDD" id="cd00121">
    <property type="entry name" value="MATH"/>
    <property type="match status" value="1"/>
</dbReference>